<comment type="caution">
    <text evidence="1">The sequence shown here is derived from an EMBL/GenBank/DDBJ whole genome shotgun (WGS) entry which is preliminary data.</text>
</comment>
<dbReference type="PANTHER" id="PTHR46635">
    <property type="entry name" value="GLYCOSYL TRANSFERASE FAMILY 1 PROTEIN"/>
    <property type="match status" value="1"/>
</dbReference>
<protein>
    <submittedName>
        <fullName evidence="1">Uncharacterized protein</fullName>
    </submittedName>
</protein>
<evidence type="ECO:0000313" key="2">
    <source>
        <dbReference type="Proteomes" id="UP001152484"/>
    </source>
</evidence>
<name>A0A9P1ENB4_CUSEU</name>
<accession>A0A9P1ENB4</accession>
<dbReference type="AlphaFoldDB" id="A0A9P1ENB4"/>
<evidence type="ECO:0000313" key="1">
    <source>
        <dbReference type="EMBL" id="CAH9119647.1"/>
    </source>
</evidence>
<dbReference type="PANTHER" id="PTHR46635:SF2">
    <property type="entry name" value="GLYCOSYL TRANSFERASE FAMILY 1 DOMAIN-CONTAINING PROTEIN"/>
    <property type="match status" value="1"/>
</dbReference>
<dbReference type="Proteomes" id="UP001152484">
    <property type="component" value="Unassembled WGS sequence"/>
</dbReference>
<gene>
    <name evidence="1" type="ORF">CEURO_LOCUS22416</name>
</gene>
<organism evidence="1 2">
    <name type="scientific">Cuscuta europaea</name>
    <name type="common">European dodder</name>
    <dbReference type="NCBI Taxonomy" id="41803"/>
    <lineage>
        <taxon>Eukaryota</taxon>
        <taxon>Viridiplantae</taxon>
        <taxon>Streptophyta</taxon>
        <taxon>Embryophyta</taxon>
        <taxon>Tracheophyta</taxon>
        <taxon>Spermatophyta</taxon>
        <taxon>Magnoliopsida</taxon>
        <taxon>eudicotyledons</taxon>
        <taxon>Gunneridae</taxon>
        <taxon>Pentapetalae</taxon>
        <taxon>asterids</taxon>
        <taxon>lamiids</taxon>
        <taxon>Solanales</taxon>
        <taxon>Convolvulaceae</taxon>
        <taxon>Cuscuteae</taxon>
        <taxon>Cuscuta</taxon>
        <taxon>Cuscuta subgen. Cuscuta</taxon>
    </lineage>
</organism>
<reference evidence="1" key="1">
    <citation type="submission" date="2022-07" db="EMBL/GenBank/DDBJ databases">
        <authorList>
            <person name="Macas J."/>
            <person name="Novak P."/>
            <person name="Neumann P."/>
        </authorList>
    </citation>
    <scope>NUCLEOTIDE SEQUENCE</scope>
</reference>
<proteinExistence type="predicted"/>
<sequence length="99" mass="11337">MYGNLKKNPLSLMLYTVMKNLKDLGYLIKIYALEDGNAMSLWEIIGNVSVLSAERFIYIDWSLFDGVIADSLEDKRAISSLMQEPFCSVPLIWMVHEDT</sequence>
<dbReference type="EMBL" id="CAMAPE010000080">
    <property type="protein sequence ID" value="CAH9119647.1"/>
    <property type="molecule type" value="Genomic_DNA"/>
</dbReference>
<dbReference type="OrthoDB" id="1731907at2759"/>
<feature type="non-terminal residue" evidence="1">
    <location>
        <position position="99"/>
    </location>
</feature>
<keyword evidence="2" id="KW-1185">Reference proteome</keyword>